<accession>A0A1H3M866</accession>
<evidence type="ECO:0000313" key="2">
    <source>
        <dbReference type="Proteomes" id="UP000199286"/>
    </source>
</evidence>
<gene>
    <name evidence="1" type="ORF">SAMN05444340_11616</name>
</gene>
<proteinExistence type="predicted"/>
<organism evidence="1 2">
    <name type="scientific">Citreimonas salinaria</name>
    <dbReference type="NCBI Taxonomy" id="321339"/>
    <lineage>
        <taxon>Bacteria</taxon>
        <taxon>Pseudomonadati</taxon>
        <taxon>Pseudomonadota</taxon>
        <taxon>Alphaproteobacteria</taxon>
        <taxon>Rhodobacterales</taxon>
        <taxon>Roseobacteraceae</taxon>
        <taxon>Citreimonas</taxon>
    </lineage>
</organism>
<evidence type="ECO:0008006" key="3">
    <source>
        <dbReference type="Google" id="ProtNLM"/>
    </source>
</evidence>
<sequence>MIERNVARDGQESLALYSPCLRYRYGLRRIWDPTAPEILFVMLNPSTATEERNDPTIERCQRRAVRLGFGGVRIANLFAWRATRPADLRRAADPVGSETDALLRDWSDGVAVTIAAWGVHGTLRDRASQVAPLLRGDVRHLGLTRDGHPRHPLYVRNDAPLLRFVLPQESSSETADA</sequence>
<keyword evidence="2" id="KW-1185">Reference proteome</keyword>
<dbReference type="InterPro" id="IPR012441">
    <property type="entry name" value="DUF1643"/>
</dbReference>
<dbReference type="STRING" id="321339.SAMN05444340_11616"/>
<dbReference type="EMBL" id="FNPF01000016">
    <property type="protein sequence ID" value="SDY72803.1"/>
    <property type="molecule type" value="Genomic_DNA"/>
</dbReference>
<dbReference type="AlphaFoldDB" id="A0A1H3M866"/>
<dbReference type="OrthoDB" id="9807577at2"/>
<evidence type="ECO:0000313" key="1">
    <source>
        <dbReference type="EMBL" id="SDY72803.1"/>
    </source>
</evidence>
<protein>
    <recommendedName>
        <fullName evidence="3">DUF1643 domain-containing protein</fullName>
    </recommendedName>
</protein>
<name>A0A1H3M866_9RHOB</name>
<dbReference type="RefSeq" id="WP_089884862.1">
    <property type="nucleotide sequence ID" value="NZ_FNPF01000016.1"/>
</dbReference>
<reference evidence="1 2" key="1">
    <citation type="submission" date="2016-10" db="EMBL/GenBank/DDBJ databases">
        <authorList>
            <person name="de Groot N.N."/>
        </authorList>
    </citation>
    <scope>NUCLEOTIDE SEQUENCE [LARGE SCALE GENOMIC DNA]</scope>
    <source>
        <strain evidence="1 2">DSM 26880</strain>
    </source>
</reference>
<dbReference type="Pfam" id="PF07799">
    <property type="entry name" value="DUF1643"/>
    <property type="match status" value="1"/>
</dbReference>
<dbReference type="Proteomes" id="UP000199286">
    <property type="component" value="Unassembled WGS sequence"/>
</dbReference>